<name>A0ABY0GTF7_9PEZI</name>
<organism evidence="1 2">
    <name type="scientific">Monosporascus cannonballus</name>
    <dbReference type="NCBI Taxonomy" id="155416"/>
    <lineage>
        <taxon>Eukaryota</taxon>
        <taxon>Fungi</taxon>
        <taxon>Dikarya</taxon>
        <taxon>Ascomycota</taxon>
        <taxon>Pezizomycotina</taxon>
        <taxon>Sordariomycetes</taxon>
        <taxon>Xylariomycetidae</taxon>
        <taxon>Xylariales</taxon>
        <taxon>Xylariales incertae sedis</taxon>
        <taxon>Monosporascus</taxon>
    </lineage>
</organism>
<evidence type="ECO:0000313" key="2">
    <source>
        <dbReference type="Proteomes" id="UP000294003"/>
    </source>
</evidence>
<dbReference type="Proteomes" id="UP000294003">
    <property type="component" value="Unassembled WGS sequence"/>
</dbReference>
<keyword evidence="2" id="KW-1185">Reference proteome</keyword>
<sequence>MYSRSIASSLPKSATGLHIAPESQLDLRPESDIVSELCSFRSVTSEKNVWAFWDKGLDSMYTSYRCTVLNWVRKLGPSWTVRVVDLVEGSPKNVYNYVGRDWFPDCFVNRTMGGFPRGAKLRGPCASTAAVRARRPARSGTRRGSFGNYMLAARKGCVFIGNWHKGYKEFWKGGTNVDGFHKLPLVQDIGLAEDMADWNF</sequence>
<reference evidence="1 2" key="1">
    <citation type="submission" date="2018-06" db="EMBL/GenBank/DDBJ databases">
        <title>Complete Genomes of Monosporascus.</title>
        <authorList>
            <person name="Robinson A.J."/>
            <person name="Natvig D.O."/>
        </authorList>
    </citation>
    <scope>NUCLEOTIDE SEQUENCE [LARGE SCALE GENOMIC DNA]</scope>
    <source>
        <strain evidence="1 2">CBS 609.92</strain>
    </source>
</reference>
<gene>
    <name evidence="1" type="ORF">DL762_009581</name>
</gene>
<proteinExistence type="predicted"/>
<protein>
    <submittedName>
        <fullName evidence="1">Uncharacterized protein</fullName>
    </submittedName>
</protein>
<dbReference type="EMBL" id="QJNS01000519">
    <property type="protein sequence ID" value="RYO76951.1"/>
    <property type="molecule type" value="Genomic_DNA"/>
</dbReference>
<accession>A0ABY0GTF7</accession>
<comment type="caution">
    <text evidence="1">The sequence shown here is derived from an EMBL/GenBank/DDBJ whole genome shotgun (WGS) entry which is preliminary data.</text>
</comment>
<evidence type="ECO:0000313" key="1">
    <source>
        <dbReference type="EMBL" id="RYO76951.1"/>
    </source>
</evidence>